<name>A0A9W8LIM5_9FUNG</name>
<feature type="compositionally biased region" description="Low complexity" evidence="1">
    <location>
        <begin position="698"/>
        <end position="730"/>
    </location>
</feature>
<comment type="caution">
    <text evidence="3">The sequence shown here is derived from an EMBL/GenBank/DDBJ whole genome shotgun (WGS) entry which is preliminary data.</text>
</comment>
<evidence type="ECO:0000313" key="3">
    <source>
        <dbReference type="EMBL" id="KAJ2781558.1"/>
    </source>
</evidence>
<evidence type="ECO:0000256" key="1">
    <source>
        <dbReference type="SAM" id="MobiDB-lite"/>
    </source>
</evidence>
<accession>A0A9W8LIM5</accession>
<dbReference type="Pfam" id="PF26087">
    <property type="entry name" value="DUF8032"/>
    <property type="match status" value="2"/>
</dbReference>
<feature type="region of interest" description="Disordered" evidence="1">
    <location>
        <begin position="109"/>
        <end position="136"/>
    </location>
</feature>
<feature type="region of interest" description="Disordered" evidence="1">
    <location>
        <begin position="399"/>
        <end position="501"/>
    </location>
</feature>
<organism evidence="3 4">
    <name type="scientific">Coemansia javaensis</name>
    <dbReference type="NCBI Taxonomy" id="2761396"/>
    <lineage>
        <taxon>Eukaryota</taxon>
        <taxon>Fungi</taxon>
        <taxon>Fungi incertae sedis</taxon>
        <taxon>Zoopagomycota</taxon>
        <taxon>Kickxellomycotina</taxon>
        <taxon>Kickxellomycetes</taxon>
        <taxon>Kickxellales</taxon>
        <taxon>Kickxellaceae</taxon>
        <taxon>Coemansia</taxon>
    </lineage>
</organism>
<feature type="compositionally biased region" description="Pro residues" evidence="1">
    <location>
        <begin position="731"/>
        <end position="743"/>
    </location>
</feature>
<feature type="compositionally biased region" description="Low complexity" evidence="1">
    <location>
        <begin position="760"/>
        <end position="770"/>
    </location>
</feature>
<keyword evidence="4" id="KW-1185">Reference proteome</keyword>
<dbReference type="OrthoDB" id="5599902at2759"/>
<feature type="region of interest" description="Disordered" evidence="1">
    <location>
        <begin position="1"/>
        <end position="32"/>
    </location>
</feature>
<feature type="compositionally biased region" description="Low complexity" evidence="1">
    <location>
        <begin position="420"/>
        <end position="444"/>
    </location>
</feature>
<feature type="region of interest" description="Disordered" evidence="1">
    <location>
        <begin position="179"/>
        <end position="216"/>
    </location>
</feature>
<sequence>MWPSDSAEAGLLPGLLGGGGGGGAAEAEDGGYGGITSDAVLRSLRSLDDLERRAALPPDGRHIDDRALLAEIHAPHAQGAGAGPLSEEELSAVLEQICRGSLVADLAASEHSSIAPTPRPDGAAGRNDDSDGGGPLEMEELALCLTDPETLEAVLGTLSLDQLRQCAAAVNDAVSRRESAFGSGGQASPTAAAAAAAGDMARSASPDGGDSTADAGPAPTALSLLHRRLSPATADCVIEALHVANLGIPVAPQRHQAPGSPPPPPVAAQAASAAAQGLAQAAGGEAGGHEPQLAADGEGVPWLSFVYAQKGKPRRHRIRIDVERASPASIPASFRSNNCVYPRANCAKAAYAGNRWSYETECNVLGWKLAFLNQELLAERRGLLQTAVNNYRAMVAGRKSRRIARMEKAEHRSAPAHDNSSSSSSSGSGGSASRSGAGSSAGGAKRPLGLADLAAGKRSRTDSEPGQQLLTPPPTASGSGPAASGGDAGLPAQAQLAMPLPPPAEGARSLLVTAFANDAFARIRIHIDFGAVDASAVDQRFKHEHAVFPRALNAPRARYGGLQGRWEFELACNELAWRLAWLNKARLRGRKPLIQKCLDAYREHFAAPPWALLLCYREPMGGSVDTRFSDYWRPRPHRRRMDAVLGRAPVPDAVDEDPGDAVCSAAPPQPPSARPPRRPPPPPSPAGPAPHQPRPRAEALAAAATPPRAPAIRPRVASGGPAAGPAAPAAHPRPAPPPPPAEPSPKGRGPRPSTAPPTAAPESAAGASCAQPPPGADAGGAGSEKSAKAQAAAGVLTDVLRRLAKTDPSLTSIAGVLGARGAGPAPAPAKRPQAGGEGEDEDEPLDAKVAELERLITEIQNK</sequence>
<feature type="compositionally biased region" description="Gly residues" evidence="1">
    <location>
        <begin position="15"/>
        <end position="32"/>
    </location>
</feature>
<feature type="compositionally biased region" description="Low complexity" evidence="1">
    <location>
        <begin position="816"/>
        <end position="834"/>
    </location>
</feature>
<feature type="compositionally biased region" description="Basic and acidic residues" evidence="1">
    <location>
        <begin position="404"/>
        <end position="415"/>
    </location>
</feature>
<dbReference type="AlphaFoldDB" id="A0A9W8LIM5"/>
<evidence type="ECO:0000259" key="2">
    <source>
        <dbReference type="Pfam" id="PF26087"/>
    </source>
</evidence>
<feature type="compositionally biased region" description="Low complexity" evidence="1">
    <location>
        <begin position="267"/>
        <end position="283"/>
    </location>
</feature>
<feature type="region of interest" description="Disordered" evidence="1">
    <location>
        <begin position="643"/>
        <end position="792"/>
    </location>
</feature>
<reference evidence="3" key="1">
    <citation type="submission" date="2022-07" db="EMBL/GenBank/DDBJ databases">
        <title>Phylogenomic reconstructions and comparative analyses of Kickxellomycotina fungi.</title>
        <authorList>
            <person name="Reynolds N.K."/>
            <person name="Stajich J.E."/>
            <person name="Barry K."/>
            <person name="Grigoriev I.V."/>
            <person name="Crous P."/>
            <person name="Smith M.E."/>
        </authorList>
    </citation>
    <scope>NUCLEOTIDE SEQUENCE</scope>
    <source>
        <strain evidence="3">NBRC 105414</strain>
    </source>
</reference>
<feature type="compositionally biased region" description="Pro residues" evidence="1">
    <location>
        <begin position="667"/>
        <end position="692"/>
    </location>
</feature>
<feature type="domain" description="DUF8032" evidence="2">
    <location>
        <begin position="516"/>
        <end position="604"/>
    </location>
</feature>
<feature type="region of interest" description="Disordered" evidence="1">
    <location>
        <begin position="252"/>
        <end position="295"/>
    </location>
</feature>
<dbReference type="EMBL" id="JANBUL010000100">
    <property type="protein sequence ID" value="KAJ2781558.1"/>
    <property type="molecule type" value="Genomic_DNA"/>
</dbReference>
<evidence type="ECO:0000313" key="4">
    <source>
        <dbReference type="Proteomes" id="UP001140217"/>
    </source>
</evidence>
<dbReference type="Proteomes" id="UP001140217">
    <property type="component" value="Unassembled WGS sequence"/>
</dbReference>
<gene>
    <name evidence="3" type="ORF">H4R18_002790</name>
</gene>
<feature type="region of interest" description="Disordered" evidence="1">
    <location>
        <begin position="816"/>
        <end position="846"/>
    </location>
</feature>
<protein>
    <recommendedName>
        <fullName evidence="2">DUF8032 domain-containing protein</fullName>
    </recommendedName>
</protein>
<proteinExistence type="predicted"/>
<feature type="compositionally biased region" description="Low complexity" evidence="1">
    <location>
        <begin position="186"/>
        <end position="205"/>
    </location>
</feature>
<dbReference type="InterPro" id="IPR058345">
    <property type="entry name" value="DUF8032"/>
</dbReference>
<feature type="domain" description="DUF8032" evidence="2">
    <location>
        <begin position="301"/>
        <end position="393"/>
    </location>
</feature>
<feature type="compositionally biased region" description="Low complexity" evidence="1">
    <location>
        <begin position="476"/>
        <end position="498"/>
    </location>
</feature>